<dbReference type="Proteomes" id="UP001165190">
    <property type="component" value="Unassembled WGS sequence"/>
</dbReference>
<keyword evidence="8" id="KW-0443">Lipid metabolism</keyword>
<dbReference type="OrthoDB" id="426718at2759"/>
<comment type="catalytic activity">
    <reaction evidence="9">
        <text>a 1,2-diacyl-3-O-[alpha-D-galactosyl-(1-&gt;6)-beta-D-galactosyl]-sn-glycerol + H2O = acyl-3-O-[alpha-D-galactosyl-(1-&gt;6)-beta-D-galactosyl]-sn-glycerol + a fatty acid + H(+)</text>
        <dbReference type="Rhea" id="RHEA:48372"/>
        <dbReference type="ChEBI" id="CHEBI:15377"/>
        <dbReference type="ChEBI" id="CHEBI:15378"/>
        <dbReference type="ChEBI" id="CHEBI:28396"/>
        <dbReference type="ChEBI" id="CHEBI:28868"/>
        <dbReference type="ChEBI" id="CHEBI:90310"/>
    </reaction>
    <physiologicalReaction direction="left-to-right" evidence="9">
        <dbReference type="Rhea" id="RHEA:48373"/>
    </physiologicalReaction>
</comment>
<evidence type="ECO:0000256" key="2">
    <source>
        <dbReference type="ARBA" id="ARBA00010701"/>
    </source>
</evidence>
<sequence>MTSNSNVLIPSLNLNNATFPGDKQPQSHSFVHGYLPKNSGFSSSRQSVIANNSAVLKPASMVTTTTSKTPSTCVSSHFWRELQGSNDWENLLEPLDPHLRKEIIRYGEFAGACYKAFDLDPNSKRYWNCKYGKKSILKEVGMENSGYQVTKYIYATPDVNIPTQNEACCGRWIGYVAVSSDEAVKRLGRRDLLITFRGTVTNHEWVANLMSSLTPARLDPHNPRPEVKVESGFLSLYTSEEADSKFGLESCRQQLLSEVSRLLNKYKGEELSITLAGHSMGSSLALLLAYDISELGLNKTNNSDKHDRILVTVFSFGGPRVGNLGFKQRCEELGIKVLRIVNVNDPITKLPGVFLNENLRGLGGTYEFPWSCSCYVHVGVELPLDFFSVQNPYCVHDLETYINLLKRPERLDDKIEGVDLLNRAMGMLLGAPFFYNYLPWIDAAINMVDMVQSPRN</sequence>
<evidence type="ECO:0000256" key="7">
    <source>
        <dbReference type="ARBA" id="ARBA00022963"/>
    </source>
</evidence>
<evidence type="ECO:0000256" key="5">
    <source>
        <dbReference type="ARBA" id="ARBA00022801"/>
    </source>
</evidence>
<dbReference type="GO" id="GO:0009507">
    <property type="term" value="C:chloroplast"/>
    <property type="evidence" value="ECO:0007669"/>
    <property type="project" value="UniProtKB-SubCell"/>
</dbReference>
<dbReference type="EMBL" id="BSYR01000025">
    <property type="protein sequence ID" value="GMI92930.1"/>
    <property type="molecule type" value="Genomic_DNA"/>
</dbReference>
<dbReference type="GO" id="GO:0009695">
    <property type="term" value="P:jasmonic acid biosynthetic process"/>
    <property type="evidence" value="ECO:0007669"/>
    <property type="project" value="TreeGrafter"/>
</dbReference>
<comment type="similarity">
    <text evidence="2">Belongs to the AB hydrolase superfamily. Lipase family.</text>
</comment>
<evidence type="ECO:0000259" key="10">
    <source>
        <dbReference type="Pfam" id="PF01764"/>
    </source>
</evidence>
<keyword evidence="3" id="KW-0150">Chloroplast</keyword>
<dbReference type="Gene3D" id="3.40.50.1820">
    <property type="entry name" value="alpha/beta hydrolase"/>
    <property type="match status" value="1"/>
</dbReference>
<evidence type="ECO:0000256" key="4">
    <source>
        <dbReference type="ARBA" id="ARBA00022640"/>
    </source>
</evidence>
<evidence type="ECO:0000256" key="9">
    <source>
        <dbReference type="ARBA" id="ARBA00048139"/>
    </source>
</evidence>
<keyword evidence="6" id="KW-0809">Transit peptide</keyword>
<reference evidence="11" key="1">
    <citation type="submission" date="2023-05" db="EMBL/GenBank/DDBJ databases">
        <title>Genome and transcriptome analyses reveal genes involved in the formation of fine ridges on petal epidermal cells in Hibiscus trionum.</title>
        <authorList>
            <person name="Koshimizu S."/>
            <person name="Masuda S."/>
            <person name="Ishii T."/>
            <person name="Shirasu K."/>
            <person name="Hoshino A."/>
            <person name="Arita M."/>
        </authorList>
    </citation>
    <scope>NUCLEOTIDE SEQUENCE</scope>
    <source>
        <strain evidence="11">Hamamatsu line</strain>
    </source>
</reference>
<accession>A0A9W7MC50</accession>
<protein>
    <submittedName>
        <fullName evidence="11">DONGLE</fullName>
    </submittedName>
</protein>
<keyword evidence="12" id="KW-1185">Reference proteome</keyword>
<dbReference type="FunFam" id="3.40.50.1820:FF:000106">
    <property type="entry name" value="Galactolipase DONGLE, chloroplastic"/>
    <property type="match status" value="1"/>
</dbReference>
<dbReference type="PANTHER" id="PTHR31403:SF4">
    <property type="entry name" value="PHOSPHOLIPASE A1-IALPHA2, CHLOROPLASTIC"/>
    <property type="match status" value="1"/>
</dbReference>
<organism evidence="11 12">
    <name type="scientific">Hibiscus trionum</name>
    <name type="common">Flower of an hour</name>
    <dbReference type="NCBI Taxonomy" id="183268"/>
    <lineage>
        <taxon>Eukaryota</taxon>
        <taxon>Viridiplantae</taxon>
        <taxon>Streptophyta</taxon>
        <taxon>Embryophyta</taxon>
        <taxon>Tracheophyta</taxon>
        <taxon>Spermatophyta</taxon>
        <taxon>Magnoliopsida</taxon>
        <taxon>eudicotyledons</taxon>
        <taxon>Gunneridae</taxon>
        <taxon>Pentapetalae</taxon>
        <taxon>rosids</taxon>
        <taxon>malvids</taxon>
        <taxon>Malvales</taxon>
        <taxon>Malvaceae</taxon>
        <taxon>Malvoideae</taxon>
        <taxon>Hibiscus</taxon>
    </lineage>
</organism>
<evidence type="ECO:0000256" key="3">
    <source>
        <dbReference type="ARBA" id="ARBA00022528"/>
    </source>
</evidence>
<dbReference type="Pfam" id="PF01764">
    <property type="entry name" value="Lipase_3"/>
    <property type="match status" value="1"/>
</dbReference>
<proteinExistence type="inferred from homology"/>
<gene>
    <name evidence="11" type="ORF">HRI_002962300</name>
</gene>
<keyword evidence="7" id="KW-0442">Lipid degradation</keyword>
<dbReference type="SUPFAM" id="SSF53474">
    <property type="entry name" value="alpha/beta-Hydrolases"/>
    <property type="match status" value="1"/>
</dbReference>
<dbReference type="InterPro" id="IPR002921">
    <property type="entry name" value="Fungal_lipase-type"/>
</dbReference>
<feature type="domain" description="Fungal lipase-type" evidence="10">
    <location>
        <begin position="194"/>
        <end position="353"/>
    </location>
</feature>
<evidence type="ECO:0000313" key="12">
    <source>
        <dbReference type="Proteomes" id="UP001165190"/>
    </source>
</evidence>
<evidence type="ECO:0000256" key="8">
    <source>
        <dbReference type="ARBA" id="ARBA00023098"/>
    </source>
</evidence>
<dbReference type="AlphaFoldDB" id="A0A9W7MC50"/>
<comment type="caution">
    <text evidence="11">The sequence shown here is derived from an EMBL/GenBank/DDBJ whole genome shotgun (WGS) entry which is preliminary data.</text>
</comment>
<comment type="subcellular location">
    <subcellularLocation>
        <location evidence="1">Plastid</location>
        <location evidence="1">Chloroplast</location>
    </subcellularLocation>
</comment>
<keyword evidence="4" id="KW-0934">Plastid</keyword>
<dbReference type="GO" id="GO:0047714">
    <property type="term" value="F:galactolipase activity"/>
    <property type="evidence" value="ECO:0007669"/>
    <property type="project" value="UniProtKB-ARBA"/>
</dbReference>
<evidence type="ECO:0000256" key="6">
    <source>
        <dbReference type="ARBA" id="ARBA00022946"/>
    </source>
</evidence>
<keyword evidence="5" id="KW-0378">Hydrolase</keyword>
<name>A0A9W7MC50_HIBTR</name>
<dbReference type="GO" id="GO:0008970">
    <property type="term" value="F:phospholipase A1 activity"/>
    <property type="evidence" value="ECO:0007669"/>
    <property type="project" value="UniProtKB-ARBA"/>
</dbReference>
<evidence type="ECO:0000256" key="1">
    <source>
        <dbReference type="ARBA" id="ARBA00004229"/>
    </source>
</evidence>
<evidence type="ECO:0000313" key="11">
    <source>
        <dbReference type="EMBL" id="GMI92930.1"/>
    </source>
</evidence>
<dbReference type="GO" id="GO:0016042">
    <property type="term" value="P:lipid catabolic process"/>
    <property type="evidence" value="ECO:0007669"/>
    <property type="project" value="UniProtKB-KW"/>
</dbReference>
<dbReference type="PANTHER" id="PTHR31403">
    <property type="entry name" value="PHOSPHOLIPASE A1-IBETA2, CHLOROPLASTIC"/>
    <property type="match status" value="1"/>
</dbReference>
<dbReference type="CDD" id="cd00519">
    <property type="entry name" value="Lipase_3"/>
    <property type="match status" value="1"/>
</dbReference>
<dbReference type="InterPro" id="IPR029058">
    <property type="entry name" value="AB_hydrolase_fold"/>
</dbReference>